<evidence type="ECO:0000259" key="10">
    <source>
        <dbReference type="PROSITE" id="PS51779"/>
    </source>
</evidence>
<keyword evidence="2" id="KW-1003">Cell membrane</keyword>
<dbReference type="SUPFAM" id="SSF53067">
    <property type="entry name" value="Actin-like ATPase domain"/>
    <property type="match status" value="1"/>
</dbReference>
<dbReference type="GO" id="GO:0016020">
    <property type="term" value="C:membrane"/>
    <property type="evidence" value="ECO:0007669"/>
    <property type="project" value="UniProtKB-SubCell"/>
</dbReference>
<dbReference type="GO" id="GO:0090529">
    <property type="term" value="P:cell septum assembly"/>
    <property type="evidence" value="ECO:0007669"/>
    <property type="project" value="InterPro"/>
</dbReference>
<dbReference type="InterPro" id="IPR003494">
    <property type="entry name" value="SHS2_FtsA"/>
</dbReference>
<dbReference type="InterPro" id="IPR043129">
    <property type="entry name" value="ATPase_NBD"/>
</dbReference>
<evidence type="ECO:0000256" key="3">
    <source>
        <dbReference type="ARBA" id="ARBA00022519"/>
    </source>
</evidence>
<feature type="non-terminal residue" evidence="11">
    <location>
        <position position="473"/>
    </location>
</feature>
<organism evidence="11 12">
    <name type="scientific">Nitratireductor aquibiodomus RA22</name>
    <dbReference type="NCBI Taxonomy" id="1189611"/>
    <lineage>
        <taxon>Bacteria</taxon>
        <taxon>Pseudomonadati</taxon>
        <taxon>Pseudomonadota</taxon>
        <taxon>Alphaproteobacteria</taxon>
        <taxon>Hyphomicrobiales</taxon>
        <taxon>Phyllobacteriaceae</taxon>
        <taxon>Nitratireductor</taxon>
    </lineage>
</organism>
<keyword evidence="3" id="KW-0997">Cell inner membrane</keyword>
<dbReference type="Pfam" id="PF03799">
    <property type="entry name" value="FtsQ_DivIB_C"/>
    <property type="match status" value="1"/>
</dbReference>
<dbReference type="EMBL" id="AJXZ01000064">
    <property type="protein sequence ID" value="EIM72004.1"/>
    <property type="molecule type" value="Genomic_DNA"/>
</dbReference>
<evidence type="ECO:0000256" key="1">
    <source>
        <dbReference type="ARBA" id="ARBA00004370"/>
    </source>
</evidence>
<dbReference type="Proteomes" id="UP000004622">
    <property type="component" value="Unassembled WGS sequence"/>
</dbReference>
<keyword evidence="7" id="KW-0472">Membrane</keyword>
<dbReference type="Pfam" id="PF08478">
    <property type="entry name" value="POTRA_1"/>
    <property type="match status" value="1"/>
</dbReference>
<keyword evidence="8" id="KW-0131">Cell cycle</keyword>
<sequence>MFSLTSSQAGTGRSGGRFRGGDVVLPRWLRRPARFMHRVNAGEVEAPRYGATIATAVLLGATAVYGTLAGGHLPQVLQSVTARTGLAIAQVHVVGNEETSEIDVLQEVGLNGWTALVGFNAEEARQRLAGLPWVEGVAVRKVYPATLEVDITEKKAFAIWQHGNALSLIEKDGSVIAPFDGGRYTALPMVIGAGAREAGPEFIAKVARHPSIAGEVRAYIRVGGRRWDLRLKNGVTIKLPETNEALTTGNTGRSRPQERSSFPRHHFGGHAASRPYGDRPFGRGRQGASGNDARALQGADCRRGADMSWLSEPKKGAVRRSGIITVLDVGSSKVCCIIARLMPAEEGRALRHRTHRVKVIGIGHQQSQGMKSGVIVDLDRAEEAIRLAVDAAERMAGLTVDSLIVNVSAGRLRSETISRRSILAGMSRPVRHQPRSRGRCAAGAGDRARGGAAFAATGVRASRGSAAFAIRAA</sequence>
<evidence type="ECO:0000256" key="8">
    <source>
        <dbReference type="ARBA" id="ARBA00023306"/>
    </source>
</evidence>
<dbReference type="InterPro" id="IPR013685">
    <property type="entry name" value="POTRA_FtsQ_type"/>
</dbReference>
<evidence type="ECO:0000256" key="6">
    <source>
        <dbReference type="ARBA" id="ARBA00022989"/>
    </source>
</evidence>
<evidence type="ECO:0000256" key="5">
    <source>
        <dbReference type="ARBA" id="ARBA00022692"/>
    </source>
</evidence>
<dbReference type="Gene3D" id="3.10.20.310">
    <property type="entry name" value="membrane protein fhac"/>
    <property type="match status" value="1"/>
</dbReference>
<dbReference type="PANTHER" id="PTHR35851:SF1">
    <property type="entry name" value="CELL DIVISION PROTEIN FTSQ"/>
    <property type="match status" value="1"/>
</dbReference>
<gene>
    <name evidence="11" type="ORF">A33O_21783</name>
</gene>
<feature type="domain" description="POTRA" evidence="10">
    <location>
        <begin position="86"/>
        <end position="154"/>
    </location>
</feature>
<dbReference type="PROSITE" id="PS51779">
    <property type="entry name" value="POTRA"/>
    <property type="match status" value="1"/>
</dbReference>
<reference evidence="11 12" key="1">
    <citation type="journal article" date="2012" name="J. Bacteriol.">
        <title>Genome Sequence of Nitratireductor aquibiodomus Strain RA22.</title>
        <authorList>
            <person name="Singh A."/>
            <person name="Jangir P.K."/>
            <person name="Kumari C."/>
            <person name="Sharma R."/>
        </authorList>
    </citation>
    <scope>NUCLEOTIDE SEQUENCE [LARGE SCALE GENOMIC DNA]</scope>
    <source>
        <strain evidence="11 12">RA22</strain>
    </source>
</reference>
<keyword evidence="5" id="KW-0812">Transmembrane</keyword>
<evidence type="ECO:0000313" key="12">
    <source>
        <dbReference type="Proteomes" id="UP000004622"/>
    </source>
</evidence>
<proteinExistence type="inferred from homology"/>
<dbReference type="InterPro" id="IPR034746">
    <property type="entry name" value="POTRA"/>
</dbReference>
<dbReference type="STRING" id="204799.GCA_001696575_00373"/>
<dbReference type="InterPro" id="IPR026579">
    <property type="entry name" value="FtsQ"/>
</dbReference>
<dbReference type="Gene3D" id="3.30.420.40">
    <property type="match status" value="1"/>
</dbReference>
<dbReference type="InterPro" id="IPR005548">
    <property type="entry name" value="Cell_div_FtsQ/DivIB_C"/>
</dbReference>
<feature type="region of interest" description="Disordered" evidence="9">
    <location>
        <begin position="242"/>
        <end position="296"/>
    </location>
</feature>
<comment type="subcellular location">
    <subcellularLocation>
        <location evidence="1">Membrane</location>
    </subcellularLocation>
</comment>
<protein>
    <submittedName>
        <fullName evidence="11">Cell division protein FtsQ</fullName>
    </submittedName>
</protein>
<evidence type="ECO:0000256" key="2">
    <source>
        <dbReference type="ARBA" id="ARBA00022475"/>
    </source>
</evidence>
<keyword evidence="6" id="KW-1133">Transmembrane helix</keyword>
<dbReference type="AlphaFoldDB" id="I5BR02"/>
<dbReference type="RefSeq" id="WP_007010557.1">
    <property type="nucleotide sequence ID" value="NZ_AJXZ01000064.1"/>
</dbReference>
<evidence type="ECO:0000313" key="11">
    <source>
        <dbReference type="EMBL" id="EIM72004.1"/>
    </source>
</evidence>
<accession>I5BR02</accession>
<evidence type="ECO:0000256" key="4">
    <source>
        <dbReference type="ARBA" id="ARBA00022618"/>
    </source>
</evidence>
<dbReference type="SMART" id="SM00842">
    <property type="entry name" value="FtsA"/>
    <property type="match status" value="1"/>
</dbReference>
<evidence type="ECO:0000256" key="7">
    <source>
        <dbReference type="ARBA" id="ARBA00023136"/>
    </source>
</evidence>
<name>I5BR02_9HYPH</name>
<feature type="compositionally biased region" description="Polar residues" evidence="9">
    <location>
        <begin position="244"/>
        <end position="254"/>
    </location>
</feature>
<evidence type="ECO:0000256" key="9">
    <source>
        <dbReference type="SAM" id="MobiDB-lite"/>
    </source>
</evidence>
<keyword evidence="4 11" id="KW-0132">Cell division</keyword>
<comment type="caution">
    <text evidence="11">The sequence shown here is derived from an EMBL/GenBank/DDBJ whole genome shotgun (WGS) entry which is preliminary data.</text>
</comment>
<dbReference type="PANTHER" id="PTHR35851">
    <property type="entry name" value="CELL DIVISION PROTEIN FTSQ"/>
    <property type="match status" value="1"/>
</dbReference>
<dbReference type="HAMAP" id="MF_00911">
    <property type="entry name" value="FtsQ_subfam"/>
    <property type="match status" value="1"/>
</dbReference>